<evidence type="ECO:0000256" key="2">
    <source>
        <dbReference type="ARBA" id="ARBA00022692"/>
    </source>
</evidence>
<sequence>MIDIKTQTPPQELNRTVGFTAALSTVMGTVIGAGVFFKASSVTEVTGSTGLTMLAWLLGGIITICAGLTAAELAAAIPETGGMMRYIEKTYGSVAAFLLGWAQTTVYFPANIAALSIIFATQCLNLFGWAPSWQIPVAVIVATSLTIMNFFGSRVGGFVQSFTTVFKLIPLAIIIIFGLINPGTNASHVSLFTVAGTGTSNNVLSALGNGVLATLFAYDGWIHVGNIAGEMRHPEKDLPKSILLGLFGTMVVYLLVNAVFLLVLPISQIAGNENAAAEVAGHLFGGFGGKLVTIGILISVYGAINGYTMTGMRVPYAMATEQHLPFSKQLSRLSKAGIPILCGILQLVIAIGMIFVGGFNTLTDMLIFVIWIFYVMTFAAVIILRKREPEMKRPYKAVLYPVVPLIAILGGTFIVINTLFTQTILALIGLGITLIGLPIYYYLEKKYHQA</sequence>
<dbReference type="PANTHER" id="PTHR11785:SF512">
    <property type="entry name" value="SOBREMESA, ISOFORM B"/>
    <property type="match status" value="1"/>
</dbReference>
<dbReference type="EMBL" id="OKRC01000006">
    <property type="protein sequence ID" value="SPE21446.1"/>
    <property type="molecule type" value="Genomic_DNA"/>
</dbReference>
<reference evidence="5 6" key="1">
    <citation type="submission" date="2018-02" db="EMBL/GenBank/DDBJ databases">
        <authorList>
            <person name="Rodrigo-Torres L."/>
            <person name="Arahal R. D."/>
            <person name="Lucena T."/>
        </authorList>
    </citation>
    <scope>NUCLEOTIDE SEQUENCE [LARGE SCALE GENOMIC DNA]</scope>
    <source>
        <strain evidence="5 6">CECT 9267</strain>
    </source>
</reference>
<dbReference type="GO" id="GO:0016020">
    <property type="term" value="C:membrane"/>
    <property type="evidence" value="ECO:0007669"/>
    <property type="project" value="UniProtKB-SubCell"/>
</dbReference>
<evidence type="ECO:0000313" key="5">
    <source>
        <dbReference type="EMBL" id="SPE21446.1"/>
    </source>
</evidence>
<gene>
    <name evidence="5" type="primary">steT</name>
    <name evidence="5" type="ORF">LAS9267_01330</name>
</gene>
<dbReference type="GO" id="GO:0015179">
    <property type="term" value="F:L-amino acid transmembrane transporter activity"/>
    <property type="evidence" value="ECO:0007669"/>
    <property type="project" value="TreeGrafter"/>
</dbReference>
<comment type="caution">
    <text evidence="5">The sequence shown here is derived from an EMBL/GenBank/DDBJ whole genome shotgun (WGS) entry which is preliminary data.</text>
</comment>
<organism evidence="5 6">
    <name type="scientific">Latilactobacillus sakei</name>
    <name type="common">Lactobacillus sakei</name>
    <dbReference type="NCBI Taxonomy" id="1599"/>
    <lineage>
        <taxon>Bacteria</taxon>
        <taxon>Bacillati</taxon>
        <taxon>Bacillota</taxon>
        <taxon>Bacilli</taxon>
        <taxon>Lactobacillales</taxon>
        <taxon>Lactobacillaceae</taxon>
        <taxon>Latilactobacillus</taxon>
    </lineage>
</organism>
<dbReference type="PANTHER" id="PTHR11785">
    <property type="entry name" value="AMINO ACID TRANSPORTER"/>
    <property type="match status" value="1"/>
</dbReference>
<dbReference type="Pfam" id="PF13520">
    <property type="entry name" value="AA_permease_2"/>
    <property type="match status" value="1"/>
</dbReference>
<dbReference type="InterPro" id="IPR050598">
    <property type="entry name" value="AminoAcid_Transporter"/>
</dbReference>
<dbReference type="Gene3D" id="1.20.1740.10">
    <property type="entry name" value="Amino acid/polyamine transporter I"/>
    <property type="match status" value="1"/>
</dbReference>
<evidence type="ECO:0000256" key="4">
    <source>
        <dbReference type="ARBA" id="ARBA00023136"/>
    </source>
</evidence>
<dbReference type="InterPro" id="IPR002293">
    <property type="entry name" value="AA/rel_permease1"/>
</dbReference>
<evidence type="ECO:0000256" key="3">
    <source>
        <dbReference type="ARBA" id="ARBA00022989"/>
    </source>
</evidence>
<proteinExistence type="predicted"/>
<comment type="subcellular location">
    <subcellularLocation>
        <location evidence="1">Membrane</location>
        <topology evidence="1">Multi-pass membrane protein</topology>
    </subcellularLocation>
</comment>
<name>A0A2H1NRD7_LATSK</name>
<protein>
    <submittedName>
        <fullName evidence="5">Serine/threonine exchanger SteT</fullName>
    </submittedName>
</protein>
<dbReference type="AlphaFoldDB" id="A0A2H1NRD7"/>
<evidence type="ECO:0000313" key="6">
    <source>
        <dbReference type="Proteomes" id="UP000239650"/>
    </source>
</evidence>
<keyword evidence="3" id="KW-1133">Transmembrane helix</keyword>
<keyword evidence="2" id="KW-0812">Transmembrane</keyword>
<keyword evidence="4" id="KW-0472">Membrane</keyword>
<evidence type="ECO:0000256" key="1">
    <source>
        <dbReference type="ARBA" id="ARBA00004141"/>
    </source>
</evidence>
<accession>A0A2H1NRD7</accession>
<dbReference type="Proteomes" id="UP000239650">
    <property type="component" value="Unassembled WGS sequence"/>
</dbReference>
<dbReference type="FunFam" id="1.20.1740.10:FF:000051">
    <property type="entry name" value="Amino acid permease"/>
    <property type="match status" value="1"/>
</dbReference>
<dbReference type="PIRSF" id="PIRSF006060">
    <property type="entry name" value="AA_transporter"/>
    <property type="match status" value="1"/>
</dbReference>